<keyword evidence="1" id="KW-0812">Transmembrane</keyword>
<dbReference type="Pfam" id="PF20237">
    <property type="entry name" value="DUF6594"/>
    <property type="match status" value="1"/>
</dbReference>
<dbReference type="InterPro" id="IPR046529">
    <property type="entry name" value="DUF6594"/>
</dbReference>
<protein>
    <recommendedName>
        <fullName evidence="2">DUF6594 domain-containing protein</fullName>
    </recommendedName>
</protein>
<evidence type="ECO:0000256" key="1">
    <source>
        <dbReference type="SAM" id="Phobius"/>
    </source>
</evidence>
<keyword evidence="4" id="KW-1185">Reference proteome</keyword>
<name>A0AAN6PTU0_9PEZI</name>
<keyword evidence="1" id="KW-1133">Transmembrane helix</keyword>
<proteinExistence type="predicted"/>
<dbReference type="EMBL" id="MU863667">
    <property type="protein sequence ID" value="KAK4097839.1"/>
    <property type="molecule type" value="Genomic_DNA"/>
</dbReference>
<evidence type="ECO:0000313" key="4">
    <source>
        <dbReference type="Proteomes" id="UP001305647"/>
    </source>
</evidence>
<evidence type="ECO:0000313" key="3">
    <source>
        <dbReference type="EMBL" id="KAK4097839.1"/>
    </source>
</evidence>
<feature type="transmembrane region" description="Helical" evidence="1">
    <location>
        <begin position="100"/>
        <end position="119"/>
    </location>
</feature>
<reference evidence="3" key="1">
    <citation type="journal article" date="2023" name="Mol. Phylogenet. Evol.">
        <title>Genome-scale phylogeny and comparative genomics of the fungal order Sordariales.</title>
        <authorList>
            <person name="Hensen N."/>
            <person name="Bonometti L."/>
            <person name="Westerberg I."/>
            <person name="Brannstrom I.O."/>
            <person name="Guillou S."/>
            <person name="Cros-Aarteil S."/>
            <person name="Calhoun S."/>
            <person name="Haridas S."/>
            <person name="Kuo A."/>
            <person name="Mondo S."/>
            <person name="Pangilinan J."/>
            <person name="Riley R."/>
            <person name="LaButti K."/>
            <person name="Andreopoulos B."/>
            <person name="Lipzen A."/>
            <person name="Chen C."/>
            <person name="Yan M."/>
            <person name="Daum C."/>
            <person name="Ng V."/>
            <person name="Clum A."/>
            <person name="Steindorff A."/>
            <person name="Ohm R.A."/>
            <person name="Martin F."/>
            <person name="Silar P."/>
            <person name="Natvig D.O."/>
            <person name="Lalanne C."/>
            <person name="Gautier V."/>
            <person name="Ament-Velasquez S.L."/>
            <person name="Kruys A."/>
            <person name="Hutchinson M.I."/>
            <person name="Powell A.J."/>
            <person name="Barry K."/>
            <person name="Miller A.N."/>
            <person name="Grigoriev I.V."/>
            <person name="Debuchy R."/>
            <person name="Gladieux P."/>
            <person name="Hiltunen Thoren M."/>
            <person name="Johannesson H."/>
        </authorList>
    </citation>
    <scope>NUCLEOTIDE SEQUENCE</scope>
    <source>
        <strain evidence="3">CBS 757.83</strain>
    </source>
</reference>
<dbReference type="AlphaFoldDB" id="A0AAN6PTU0"/>
<evidence type="ECO:0000259" key="2">
    <source>
        <dbReference type="Pfam" id="PF20237"/>
    </source>
</evidence>
<feature type="domain" description="DUF6594" evidence="2">
    <location>
        <begin position="66"/>
        <end position="138"/>
    </location>
</feature>
<reference evidence="3" key="2">
    <citation type="submission" date="2023-05" db="EMBL/GenBank/DDBJ databases">
        <authorList>
            <consortium name="Lawrence Berkeley National Laboratory"/>
            <person name="Steindorff A."/>
            <person name="Hensen N."/>
            <person name="Bonometti L."/>
            <person name="Westerberg I."/>
            <person name="Brannstrom I.O."/>
            <person name="Guillou S."/>
            <person name="Cros-Aarteil S."/>
            <person name="Calhoun S."/>
            <person name="Haridas S."/>
            <person name="Kuo A."/>
            <person name="Mondo S."/>
            <person name="Pangilinan J."/>
            <person name="Riley R."/>
            <person name="Labutti K."/>
            <person name="Andreopoulos B."/>
            <person name="Lipzen A."/>
            <person name="Chen C."/>
            <person name="Yanf M."/>
            <person name="Daum C."/>
            <person name="Ng V."/>
            <person name="Clum A."/>
            <person name="Ohm R."/>
            <person name="Martin F."/>
            <person name="Silar P."/>
            <person name="Natvig D."/>
            <person name="Lalanne C."/>
            <person name="Gautier V."/>
            <person name="Ament-Velasquez S.L."/>
            <person name="Kruys A."/>
            <person name="Hutchinson M.I."/>
            <person name="Powell A.J."/>
            <person name="Barry K."/>
            <person name="Miller A.N."/>
            <person name="Grigoriev I.V."/>
            <person name="Debuchy R."/>
            <person name="Gladieux P."/>
            <person name="Thoren M.H."/>
            <person name="Johannesson H."/>
        </authorList>
    </citation>
    <scope>NUCLEOTIDE SEQUENCE</scope>
    <source>
        <strain evidence="3">CBS 757.83</strain>
    </source>
</reference>
<keyword evidence="1" id="KW-0472">Membrane</keyword>
<comment type="caution">
    <text evidence="3">The sequence shown here is derived from an EMBL/GenBank/DDBJ whole genome shotgun (WGS) entry which is preliminary data.</text>
</comment>
<sequence length="147" mass="15333">MANKQATTSDVHLTVDIERATRTRVGVDFIQTDTGTPSARTRRAADARSTSLGAALTEMRKLSRVGQMLRPARLVAALLGSAALVVPMLIMAIHPSQTKSIVTSCCFILAFSLGAALVATGTPGEVLAMTAAYSAVLVVFVGVNTES</sequence>
<accession>A0AAN6PTU0</accession>
<feature type="transmembrane region" description="Helical" evidence="1">
    <location>
        <begin position="126"/>
        <end position="143"/>
    </location>
</feature>
<feature type="transmembrane region" description="Helical" evidence="1">
    <location>
        <begin position="74"/>
        <end position="94"/>
    </location>
</feature>
<organism evidence="3 4">
    <name type="scientific">Parathielavia hyrcaniae</name>
    <dbReference type="NCBI Taxonomy" id="113614"/>
    <lineage>
        <taxon>Eukaryota</taxon>
        <taxon>Fungi</taxon>
        <taxon>Dikarya</taxon>
        <taxon>Ascomycota</taxon>
        <taxon>Pezizomycotina</taxon>
        <taxon>Sordariomycetes</taxon>
        <taxon>Sordariomycetidae</taxon>
        <taxon>Sordariales</taxon>
        <taxon>Chaetomiaceae</taxon>
        <taxon>Parathielavia</taxon>
    </lineage>
</organism>
<gene>
    <name evidence="3" type="ORF">N658DRAFT_510080</name>
</gene>
<dbReference type="Proteomes" id="UP001305647">
    <property type="component" value="Unassembled WGS sequence"/>
</dbReference>